<proteinExistence type="predicted"/>
<sequence>MDNKTARDVVLKTRNDAILTIAYNINKMVFLPKVEDDFNFRADNKLRLIAHILRNEFKSGHYVDEKFIEENKLTLKKEQYPMIFEYLRETDEETGSKSYRYFKKYNIEQLNEKDKVEELLKDKEEIKRKKYNLRKVNLEEFFNENKLDLLNKILFIGILRIITGKDINLGYKYEKEERELIINIAQEKPEIIRKMFIETDIFVNRYLYENELKEE</sequence>
<keyword evidence="1" id="KW-0175">Coiled coil</keyword>
<feature type="coiled-coil region" evidence="1">
    <location>
        <begin position="106"/>
        <end position="136"/>
    </location>
</feature>
<dbReference type="EMBL" id="CP001779">
    <property type="protein sequence ID" value="ACZ01635.1"/>
    <property type="molecule type" value="Genomic_DNA"/>
</dbReference>
<evidence type="ECO:0000313" key="3">
    <source>
        <dbReference type="Proteomes" id="UP000002072"/>
    </source>
</evidence>
<dbReference type="Proteomes" id="UP000002072">
    <property type="component" value="Chromosome"/>
</dbReference>
<protein>
    <submittedName>
        <fullName evidence="2">Uncharacterized protein</fullName>
    </submittedName>
</protein>
<evidence type="ECO:0000313" key="2">
    <source>
        <dbReference type="EMBL" id="ACZ01635.1"/>
    </source>
</evidence>
<name>D1AV75_STRM9</name>
<reference evidence="2 3" key="1">
    <citation type="journal article" date="2009" name="Stand. Genomic Sci.">
        <title>Complete genome sequence of Streptobacillus moniliformis type strain (9901T).</title>
        <authorList>
            <person name="Nolan M."/>
            <person name="Gronow S."/>
            <person name="Lapidus A."/>
            <person name="Ivanova N."/>
            <person name="Copeland A."/>
            <person name="Lucas S."/>
            <person name="Del Rio T.G."/>
            <person name="Chen F."/>
            <person name="Tice H."/>
            <person name="Pitluck S."/>
            <person name="Cheng J.F."/>
            <person name="Sims D."/>
            <person name="Meincke L."/>
            <person name="Bruce D."/>
            <person name="Goodwin L."/>
            <person name="Brettin T."/>
            <person name="Han C."/>
            <person name="Detter J.C."/>
            <person name="Ovchinikova G."/>
            <person name="Pati A."/>
            <person name="Mavromatis K."/>
            <person name="Mikhailova N."/>
            <person name="Chen A."/>
            <person name="Palaniappan K."/>
            <person name="Land M."/>
            <person name="Hauser L."/>
            <person name="Chang Y.J."/>
            <person name="Jeffries C.D."/>
            <person name="Rohde M."/>
            <person name="Sproer C."/>
            <person name="Goker M."/>
            <person name="Bristow J."/>
            <person name="Eisen J.A."/>
            <person name="Markowitz V."/>
            <person name="Hugenholtz P."/>
            <person name="Kyrpides N.C."/>
            <person name="Klenk H.P."/>
            <person name="Chain P."/>
        </authorList>
    </citation>
    <scope>NUCLEOTIDE SEQUENCE [LARGE SCALE GENOMIC DNA]</scope>
    <source>
        <strain evidence="3">ATCC 14647 / DSM 12112 / NCTC 10651 / 9901</strain>
    </source>
</reference>
<dbReference type="STRING" id="519441.Smon_1180"/>
<dbReference type="AlphaFoldDB" id="D1AV75"/>
<gene>
    <name evidence="2" type="ordered locus">Smon_1180</name>
</gene>
<keyword evidence="3" id="KW-1185">Reference proteome</keyword>
<evidence type="ECO:0000256" key="1">
    <source>
        <dbReference type="SAM" id="Coils"/>
    </source>
</evidence>
<organism evidence="2 3">
    <name type="scientific">Streptobacillus moniliformis (strain ATCC 14647 / DSM 12112 / NCTC 10651 / 9901)</name>
    <dbReference type="NCBI Taxonomy" id="519441"/>
    <lineage>
        <taxon>Bacteria</taxon>
        <taxon>Fusobacteriati</taxon>
        <taxon>Fusobacteriota</taxon>
        <taxon>Fusobacteriia</taxon>
        <taxon>Fusobacteriales</taxon>
        <taxon>Leptotrichiaceae</taxon>
        <taxon>Streptobacillus</taxon>
    </lineage>
</organism>
<accession>D1AV75</accession>
<dbReference type="HOGENOM" id="CLU_1282619_0_0_0"/>
<dbReference type="KEGG" id="smf:Smon_1180"/>